<comment type="caution">
    <text evidence="1">The sequence shown here is derived from an EMBL/GenBank/DDBJ whole genome shotgun (WGS) entry which is preliminary data.</text>
</comment>
<accession>A0A7Y2H2H5</accession>
<name>A0A7Y2H2H5_UNCEI</name>
<evidence type="ECO:0000313" key="1">
    <source>
        <dbReference type="EMBL" id="NNF06742.1"/>
    </source>
</evidence>
<evidence type="ECO:0000313" key="2">
    <source>
        <dbReference type="Proteomes" id="UP000547674"/>
    </source>
</evidence>
<sequence length="305" mass="33246">MSSRITPNLSLGGTLARILGVWLWQQADDATLPIGADHESPSAGGGSALPKLVLILGIISLLGSLAFAHQFNLGTKKVLFRDPGTPIKTVAENLERGNLWTNWVPGVAAHRKTMARDIRAGIPEVESLVDGYAEVQQDWNSKGLLHRVLRADELAQDLQKNLSVVRRPWHRGSQAYQEIESTYRRYRELSTSPPETLAGRVLSAPNQSDLAISMLRSGSQVRGTARLGPGKEFELPVVPETQLRFSEISKTTGKVVDSVSFDFLDWPKSTITFPGTGSRFVLALPELDLKGAPLPDLSPAARAEL</sequence>
<gene>
    <name evidence="1" type="ORF">HKN21_08275</name>
</gene>
<dbReference type="EMBL" id="JABDJR010000326">
    <property type="protein sequence ID" value="NNF06742.1"/>
    <property type="molecule type" value="Genomic_DNA"/>
</dbReference>
<reference evidence="1 2" key="1">
    <citation type="submission" date="2020-03" db="EMBL/GenBank/DDBJ databases">
        <title>Metabolic flexibility allows generalist bacteria to become dominant in a frequently disturbed ecosystem.</title>
        <authorList>
            <person name="Chen Y.-J."/>
            <person name="Leung P.M."/>
            <person name="Bay S.K."/>
            <person name="Hugenholtz P."/>
            <person name="Kessler A.J."/>
            <person name="Shelley G."/>
            <person name="Waite D.W."/>
            <person name="Cook P.L."/>
            <person name="Greening C."/>
        </authorList>
    </citation>
    <scope>NUCLEOTIDE SEQUENCE [LARGE SCALE GENOMIC DNA]</scope>
    <source>
        <strain evidence="1">SS_bin_28</strain>
    </source>
</reference>
<protein>
    <submittedName>
        <fullName evidence="1">Uncharacterized protein</fullName>
    </submittedName>
</protein>
<dbReference type="Proteomes" id="UP000547674">
    <property type="component" value="Unassembled WGS sequence"/>
</dbReference>
<organism evidence="1 2">
    <name type="scientific">Eiseniibacteriota bacterium</name>
    <dbReference type="NCBI Taxonomy" id="2212470"/>
    <lineage>
        <taxon>Bacteria</taxon>
        <taxon>Candidatus Eiseniibacteriota</taxon>
    </lineage>
</organism>
<proteinExistence type="predicted"/>
<dbReference type="AlphaFoldDB" id="A0A7Y2H2H5"/>